<dbReference type="Pfam" id="PF01590">
    <property type="entry name" value="GAF"/>
    <property type="match status" value="1"/>
</dbReference>
<dbReference type="Gene3D" id="3.30.450.20">
    <property type="entry name" value="PAS domain"/>
    <property type="match status" value="1"/>
</dbReference>
<dbReference type="InterPro" id="IPR005467">
    <property type="entry name" value="His_kinase_dom"/>
</dbReference>
<dbReference type="CDD" id="cd00130">
    <property type="entry name" value="PAS"/>
    <property type="match status" value="1"/>
</dbReference>
<dbReference type="SUPFAM" id="SSF55781">
    <property type="entry name" value="GAF domain-like"/>
    <property type="match status" value="1"/>
</dbReference>
<dbReference type="InterPro" id="IPR029016">
    <property type="entry name" value="GAF-like_dom_sf"/>
</dbReference>
<dbReference type="Gene3D" id="3.30.450.40">
    <property type="match status" value="1"/>
</dbReference>
<dbReference type="SMART" id="SM00387">
    <property type="entry name" value="HATPase_c"/>
    <property type="match status" value="1"/>
</dbReference>
<dbReference type="SUPFAM" id="SSF55785">
    <property type="entry name" value="PYP-like sensor domain (PAS domain)"/>
    <property type="match status" value="1"/>
</dbReference>
<reference evidence="8" key="1">
    <citation type="submission" date="2011-01" db="EMBL/GenBank/DDBJ databases">
        <title>Complete sequence of plasmid3 of Acidobacterium sp. MP5ACTX9.</title>
        <authorList>
            <consortium name="US DOE Joint Genome Institute"/>
            <person name="Lucas S."/>
            <person name="Copeland A."/>
            <person name="Lapidus A."/>
            <person name="Cheng J.-F."/>
            <person name="Goodwin L."/>
            <person name="Pitluck S."/>
            <person name="Teshima H."/>
            <person name="Detter J.C."/>
            <person name="Han C."/>
            <person name="Tapia R."/>
            <person name="Land M."/>
            <person name="Hauser L."/>
            <person name="Kyrpides N."/>
            <person name="Ivanova N."/>
            <person name="Ovchinnikova G."/>
            <person name="Pagani I."/>
            <person name="Rawat S.R."/>
            <person name="Mannisto M."/>
            <person name="Haggblom M.M."/>
            <person name="Woyke T."/>
        </authorList>
    </citation>
    <scope>NUCLEOTIDE SEQUENCE [LARGE SCALE GENOMIC DNA]</scope>
    <source>
        <strain evidence="8">MP5ACTX9</strain>
        <plasmid evidence="8">Plasmid pACIX903</plasmid>
    </source>
</reference>
<keyword evidence="7" id="KW-0808">Transferase</keyword>
<evidence type="ECO:0000259" key="4">
    <source>
        <dbReference type="PROSITE" id="PS50109"/>
    </source>
</evidence>
<dbReference type="Gene3D" id="3.30.565.10">
    <property type="entry name" value="Histidine kinase-like ATPase, C-terminal domain"/>
    <property type="match status" value="1"/>
</dbReference>
<dbReference type="NCBIfam" id="TIGR00229">
    <property type="entry name" value="sensory_box"/>
    <property type="match status" value="1"/>
</dbReference>
<dbReference type="KEGG" id="acm:AciX9_4353"/>
<dbReference type="SMART" id="SM00091">
    <property type="entry name" value="PAS"/>
    <property type="match status" value="1"/>
</dbReference>
<dbReference type="SMART" id="SM00086">
    <property type="entry name" value="PAC"/>
    <property type="match status" value="1"/>
</dbReference>
<comment type="catalytic activity">
    <reaction evidence="1">
        <text>ATP + protein L-histidine = ADP + protein N-phospho-L-histidine.</text>
        <dbReference type="EC" id="2.7.13.3"/>
    </reaction>
</comment>
<keyword evidence="3" id="KW-0597">Phosphoprotein</keyword>
<evidence type="ECO:0000256" key="1">
    <source>
        <dbReference type="ARBA" id="ARBA00000085"/>
    </source>
</evidence>
<dbReference type="EC" id="2.7.13.3" evidence="2"/>
<dbReference type="InterPro" id="IPR013767">
    <property type="entry name" value="PAS_fold"/>
</dbReference>
<dbReference type="InterPro" id="IPR000014">
    <property type="entry name" value="PAS"/>
</dbReference>
<feature type="domain" description="PAC" evidence="6">
    <location>
        <begin position="237"/>
        <end position="289"/>
    </location>
</feature>
<dbReference type="PROSITE" id="PS50113">
    <property type="entry name" value="PAC"/>
    <property type="match status" value="1"/>
</dbReference>
<evidence type="ECO:0000256" key="2">
    <source>
        <dbReference type="ARBA" id="ARBA00012438"/>
    </source>
</evidence>
<dbReference type="InterPro" id="IPR003661">
    <property type="entry name" value="HisK_dim/P_dom"/>
</dbReference>
<evidence type="ECO:0000256" key="3">
    <source>
        <dbReference type="ARBA" id="ARBA00022553"/>
    </source>
</evidence>
<dbReference type="InterPro" id="IPR035965">
    <property type="entry name" value="PAS-like_dom_sf"/>
</dbReference>
<evidence type="ECO:0000313" key="7">
    <source>
        <dbReference type="EMBL" id="ADW71305.1"/>
    </source>
</evidence>
<dbReference type="AlphaFoldDB" id="E8X771"/>
<evidence type="ECO:0000259" key="6">
    <source>
        <dbReference type="PROSITE" id="PS50113"/>
    </source>
</evidence>
<gene>
    <name evidence="7" type="ordered locus">AciX9_4353</name>
</gene>
<evidence type="ECO:0000313" key="8">
    <source>
        <dbReference type="Proteomes" id="UP000000343"/>
    </source>
</evidence>
<keyword evidence="7" id="KW-0418">Kinase</keyword>
<dbReference type="InterPro" id="IPR001610">
    <property type="entry name" value="PAC"/>
</dbReference>
<dbReference type="GO" id="GO:0000155">
    <property type="term" value="F:phosphorelay sensor kinase activity"/>
    <property type="evidence" value="ECO:0007669"/>
    <property type="project" value="InterPro"/>
</dbReference>
<dbReference type="PANTHER" id="PTHR43102:SF2">
    <property type="entry name" value="GAF DOMAIN-CONTAINING PROTEIN"/>
    <property type="match status" value="1"/>
</dbReference>
<dbReference type="InterPro" id="IPR000700">
    <property type="entry name" value="PAS-assoc_C"/>
</dbReference>
<dbReference type="CDD" id="cd00082">
    <property type="entry name" value="HisKA"/>
    <property type="match status" value="1"/>
</dbReference>
<dbReference type="InterPro" id="IPR036097">
    <property type="entry name" value="HisK_dim/P_sf"/>
</dbReference>
<dbReference type="SUPFAM" id="SSF55874">
    <property type="entry name" value="ATPase domain of HSP90 chaperone/DNA topoisomerase II/histidine kinase"/>
    <property type="match status" value="1"/>
</dbReference>
<dbReference type="InterPro" id="IPR003594">
    <property type="entry name" value="HATPase_dom"/>
</dbReference>
<dbReference type="PROSITE" id="PS50109">
    <property type="entry name" value="HIS_KIN"/>
    <property type="match status" value="1"/>
</dbReference>
<dbReference type="GO" id="GO:0006355">
    <property type="term" value="P:regulation of DNA-templated transcription"/>
    <property type="evidence" value="ECO:0007669"/>
    <property type="project" value="InterPro"/>
</dbReference>
<protein>
    <recommendedName>
        <fullName evidence="2">histidine kinase</fullName>
        <ecNumber evidence="2">2.7.13.3</ecNumber>
    </recommendedName>
</protein>
<name>E8X771_GRATM</name>
<geneLocation type="plasmid" evidence="7 8">
    <name>pACIX903</name>
</geneLocation>
<dbReference type="PANTHER" id="PTHR43102">
    <property type="entry name" value="SLR1143 PROTEIN"/>
    <property type="match status" value="1"/>
</dbReference>
<dbReference type="InterPro" id="IPR003018">
    <property type="entry name" value="GAF"/>
</dbReference>
<dbReference type="PRINTS" id="PR00344">
    <property type="entry name" value="BCTRLSENSOR"/>
</dbReference>
<dbReference type="PROSITE" id="PS50112">
    <property type="entry name" value="PAS"/>
    <property type="match status" value="1"/>
</dbReference>
<feature type="domain" description="PAS" evidence="5">
    <location>
        <begin position="164"/>
        <end position="223"/>
    </location>
</feature>
<sequence length="531" mass="57580">MRAYGVLDTLPEQSYEDITKLAAFICETPISLISLVDSDRQWFKSERGLGAHQTPRSQSFCANTLVDAQTLIVTDARTDPRFKDNPLVLGDPNIRFYAGAPIVAPGGLVMGTVCVIDTEPRELSADQIEALEALARQVMVLFEHRTSIARVEEALGSSKEAQRHQGELAAIVSSSDDAILSKDLNGIITSWNVGASRIFGYSSQEMVGESILKLIPDELHSDETLIIGKVRNGERVEHFETERLTKDGRRIEVALTVSPVRDAFGNVIGASKVLRDISARKLIEKSLLQAEKIAAAGRMASTIAHEVNNPLEAVTNLLYLLRPLIVDTAGLAYLATAESEIARISNIAKQTLGFYHEHTAVSSVSVSDLVQHAVAVYEPRCTLNGIVIEKSLRSTQMLFLRQGETMQIVSNLIANSMYAMPSGGTLGVSTEDINGEDSGVLITIRDTGVGIAAQHIPKVFDAFFTTRSAIGTGIGLFVAKQFVEGHGGRIELQSNDDLQKHGTAVRIYLPLQTSYEGSPLLGSDAVPKQDQ</sequence>
<dbReference type="SMART" id="SM00065">
    <property type="entry name" value="GAF"/>
    <property type="match status" value="1"/>
</dbReference>
<evidence type="ECO:0000259" key="5">
    <source>
        <dbReference type="PROSITE" id="PS50112"/>
    </source>
</evidence>
<organism evidence="8">
    <name type="scientific">Granulicella tundricola (strain ATCC BAA-1859 / DSM 23138 / MP5ACTX9)</name>
    <dbReference type="NCBI Taxonomy" id="1198114"/>
    <lineage>
        <taxon>Bacteria</taxon>
        <taxon>Pseudomonadati</taxon>
        <taxon>Acidobacteriota</taxon>
        <taxon>Terriglobia</taxon>
        <taxon>Terriglobales</taxon>
        <taxon>Acidobacteriaceae</taxon>
        <taxon>Granulicella</taxon>
    </lineage>
</organism>
<dbReference type="Gene3D" id="1.10.287.130">
    <property type="match status" value="1"/>
</dbReference>
<dbReference type="Proteomes" id="UP000000343">
    <property type="component" value="Plasmid pACIX903"/>
</dbReference>
<dbReference type="InterPro" id="IPR036890">
    <property type="entry name" value="HATPase_C_sf"/>
</dbReference>
<accession>E8X771</accession>
<feature type="domain" description="Histidine kinase" evidence="4">
    <location>
        <begin position="302"/>
        <end position="513"/>
    </location>
</feature>
<dbReference type="SUPFAM" id="SSF47384">
    <property type="entry name" value="Homodimeric domain of signal transducing histidine kinase"/>
    <property type="match status" value="1"/>
</dbReference>
<dbReference type="Pfam" id="PF02518">
    <property type="entry name" value="HATPase_c"/>
    <property type="match status" value="1"/>
</dbReference>
<keyword evidence="7" id="KW-0614">Plasmid</keyword>
<dbReference type="InterPro" id="IPR004358">
    <property type="entry name" value="Sig_transdc_His_kin-like_C"/>
</dbReference>
<keyword evidence="8" id="KW-1185">Reference proteome</keyword>
<dbReference type="Pfam" id="PF00989">
    <property type="entry name" value="PAS"/>
    <property type="match status" value="1"/>
</dbReference>
<dbReference type="EMBL" id="CP002483">
    <property type="protein sequence ID" value="ADW71305.1"/>
    <property type="molecule type" value="Genomic_DNA"/>
</dbReference>
<dbReference type="HOGENOM" id="CLU_000445_114_44_0"/>
<proteinExistence type="predicted"/>